<gene>
    <name evidence="1" type="ORF">Sradi_3571800</name>
</gene>
<sequence>MRDGIKLSKIQSPKTNEEVEKMSETPYTSTVGSIQYVVQCTRPDIAYALNITSFYQACAGHNHRIVVKNIFKYLRRTKYLFLVYSDGELILEGCTDVSFHSDVDDAKSQSGYIFQLNGGAVSWKSSKHIPQQKPNTLQLLKPQRRLFG</sequence>
<dbReference type="PANTHER" id="PTHR11439:SF496">
    <property type="entry name" value="RNA-DIRECTED DNA POLYMERASE"/>
    <property type="match status" value="1"/>
</dbReference>
<organism evidence="1">
    <name type="scientific">Sesamum radiatum</name>
    <name type="common">Black benniseed</name>
    <dbReference type="NCBI Taxonomy" id="300843"/>
    <lineage>
        <taxon>Eukaryota</taxon>
        <taxon>Viridiplantae</taxon>
        <taxon>Streptophyta</taxon>
        <taxon>Embryophyta</taxon>
        <taxon>Tracheophyta</taxon>
        <taxon>Spermatophyta</taxon>
        <taxon>Magnoliopsida</taxon>
        <taxon>eudicotyledons</taxon>
        <taxon>Gunneridae</taxon>
        <taxon>Pentapetalae</taxon>
        <taxon>asterids</taxon>
        <taxon>lamiids</taxon>
        <taxon>Lamiales</taxon>
        <taxon>Pedaliaceae</taxon>
        <taxon>Sesamum</taxon>
    </lineage>
</organism>
<reference evidence="1" key="1">
    <citation type="submission" date="2020-06" db="EMBL/GenBank/DDBJ databases">
        <authorList>
            <person name="Li T."/>
            <person name="Hu X."/>
            <person name="Zhang T."/>
            <person name="Song X."/>
            <person name="Zhang H."/>
            <person name="Dai N."/>
            <person name="Sheng W."/>
            <person name="Hou X."/>
            <person name="Wei L."/>
        </authorList>
    </citation>
    <scope>NUCLEOTIDE SEQUENCE</scope>
    <source>
        <strain evidence="1">G02</strain>
        <tissue evidence="1">Leaf</tissue>
    </source>
</reference>
<dbReference type="EMBL" id="JACGWJ010000015">
    <property type="protein sequence ID" value="KAL0366817.1"/>
    <property type="molecule type" value="Genomic_DNA"/>
</dbReference>
<dbReference type="PANTHER" id="PTHR11439">
    <property type="entry name" value="GAG-POL-RELATED RETROTRANSPOSON"/>
    <property type="match status" value="1"/>
</dbReference>
<name>A0AAW2QG37_SESRA</name>
<reference evidence="1" key="2">
    <citation type="journal article" date="2024" name="Plant">
        <title>Genomic evolution and insights into agronomic trait innovations of Sesamum species.</title>
        <authorList>
            <person name="Miao H."/>
            <person name="Wang L."/>
            <person name="Qu L."/>
            <person name="Liu H."/>
            <person name="Sun Y."/>
            <person name="Le M."/>
            <person name="Wang Q."/>
            <person name="Wei S."/>
            <person name="Zheng Y."/>
            <person name="Lin W."/>
            <person name="Duan Y."/>
            <person name="Cao H."/>
            <person name="Xiong S."/>
            <person name="Wang X."/>
            <person name="Wei L."/>
            <person name="Li C."/>
            <person name="Ma Q."/>
            <person name="Ju M."/>
            <person name="Zhao R."/>
            <person name="Li G."/>
            <person name="Mu C."/>
            <person name="Tian Q."/>
            <person name="Mei H."/>
            <person name="Zhang T."/>
            <person name="Gao T."/>
            <person name="Zhang H."/>
        </authorList>
    </citation>
    <scope>NUCLEOTIDE SEQUENCE</scope>
    <source>
        <strain evidence="1">G02</strain>
    </source>
</reference>
<protein>
    <submittedName>
        <fullName evidence="1">Uncharacterized protein</fullName>
    </submittedName>
</protein>
<dbReference type="AlphaFoldDB" id="A0AAW2QG37"/>
<comment type="caution">
    <text evidence="1">The sequence shown here is derived from an EMBL/GenBank/DDBJ whole genome shotgun (WGS) entry which is preliminary data.</text>
</comment>
<proteinExistence type="predicted"/>
<accession>A0AAW2QG37</accession>
<evidence type="ECO:0000313" key="1">
    <source>
        <dbReference type="EMBL" id="KAL0366817.1"/>
    </source>
</evidence>